<sequence>MLPILTLALLAIGFGHRVPVAGNAGLAAYVAAWGDASDLCAKGMDGQARGDECPVCHLTAGAALPTPVAVVRFDPRPLVLRLVSAPARLPVPAHITRHGARAPPLV</sequence>
<reference evidence="1" key="2">
    <citation type="submission" date="2020-09" db="EMBL/GenBank/DDBJ databases">
        <authorList>
            <person name="Sun Q."/>
            <person name="Kim S."/>
        </authorList>
    </citation>
    <scope>NUCLEOTIDE SEQUENCE</scope>
    <source>
        <strain evidence="1">KCTC 23714</strain>
    </source>
</reference>
<accession>A0A918IXZ3</accession>
<evidence type="ECO:0000313" key="2">
    <source>
        <dbReference type="Proteomes" id="UP000628984"/>
    </source>
</evidence>
<proteinExistence type="predicted"/>
<evidence type="ECO:0008006" key="3">
    <source>
        <dbReference type="Google" id="ProtNLM"/>
    </source>
</evidence>
<organism evidence="1 2">
    <name type="scientific">Gemmobacter lanyuensis</name>
    <dbReference type="NCBI Taxonomy" id="1054497"/>
    <lineage>
        <taxon>Bacteria</taxon>
        <taxon>Pseudomonadati</taxon>
        <taxon>Pseudomonadota</taxon>
        <taxon>Alphaproteobacteria</taxon>
        <taxon>Rhodobacterales</taxon>
        <taxon>Paracoccaceae</taxon>
        <taxon>Gemmobacter</taxon>
    </lineage>
</organism>
<gene>
    <name evidence="1" type="ORF">GCM10011452_22690</name>
</gene>
<reference evidence="1" key="1">
    <citation type="journal article" date="2014" name="Int. J. Syst. Evol. Microbiol.">
        <title>Complete genome sequence of Corynebacterium casei LMG S-19264T (=DSM 44701T), isolated from a smear-ripened cheese.</title>
        <authorList>
            <consortium name="US DOE Joint Genome Institute (JGI-PGF)"/>
            <person name="Walter F."/>
            <person name="Albersmeier A."/>
            <person name="Kalinowski J."/>
            <person name="Ruckert C."/>
        </authorList>
    </citation>
    <scope>NUCLEOTIDE SEQUENCE</scope>
    <source>
        <strain evidence="1">KCTC 23714</strain>
    </source>
</reference>
<keyword evidence="2" id="KW-1185">Reference proteome</keyword>
<name>A0A918IXZ3_9RHOB</name>
<dbReference type="EMBL" id="BMYQ01000006">
    <property type="protein sequence ID" value="GGW33621.1"/>
    <property type="molecule type" value="Genomic_DNA"/>
</dbReference>
<dbReference type="Proteomes" id="UP000628984">
    <property type="component" value="Unassembled WGS sequence"/>
</dbReference>
<protein>
    <recommendedName>
        <fullName evidence="3">DUF2946 domain-containing protein</fullName>
    </recommendedName>
</protein>
<dbReference type="AlphaFoldDB" id="A0A918IXZ3"/>
<comment type="caution">
    <text evidence="1">The sequence shown here is derived from an EMBL/GenBank/DDBJ whole genome shotgun (WGS) entry which is preliminary data.</text>
</comment>
<evidence type="ECO:0000313" key="1">
    <source>
        <dbReference type="EMBL" id="GGW33621.1"/>
    </source>
</evidence>